<dbReference type="PANTHER" id="PTHR33990:SF1">
    <property type="entry name" value="PROTEIN YJDN"/>
    <property type="match status" value="1"/>
</dbReference>
<sequence>MSIQPYLIFDGRAEEAAAFYEKALGAQIQMLMRYKDSPLPQPEEMLPPGWSAKVMHMALKIGDTIVFGSDGDGEETGFKGFSLSYSAKTQEEAERVFAALAEGGETKMRLTRTFFSPAFGMLTDRFGVPWMVVLPQ</sequence>
<evidence type="ECO:0000313" key="3">
    <source>
        <dbReference type="EMBL" id="TRL35216.1"/>
    </source>
</evidence>
<dbReference type="Proteomes" id="UP000245137">
    <property type="component" value="Unassembled WGS sequence"/>
</dbReference>
<protein>
    <submittedName>
        <fullName evidence="2">VOC family protein</fullName>
    </submittedName>
</protein>
<dbReference type="AlphaFoldDB" id="A0A2U1SVB3"/>
<dbReference type="OrthoDB" id="9795306at2"/>
<dbReference type="InterPro" id="IPR029068">
    <property type="entry name" value="Glyas_Bleomycin-R_OHBP_Dase"/>
</dbReference>
<dbReference type="EMBL" id="VJMF01000033">
    <property type="protein sequence ID" value="TRL35216.1"/>
    <property type="molecule type" value="Genomic_DNA"/>
</dbReference>
<dbReference type="PANTHER" id="PTHR33990">
    <property type="entry name" value="PROTEIN YJDN-RELATED"/>
    <property type="match status" value="1"/>
</dbReference>
<dbReference type="Pfam" id="PF06983">
    <property type="entry name" value="3-dmu-9_3-mt"/>
    <property type="match status" value="1"/>
</dbReference>
<dbReference type="CDD" id="cd06588">
    <property type="entry name" value="PhnB_like"/>
    <property type="match status" value="1"/>
</dbReference>
<dbReference type="Proteomes" id="UP000316781">
    <property type="component" value="Unassembled WGS sequence"/>
</dbReference>
<reference evidence="3 5" key="3">
    <citation type="submission" date="2019-07" db="EMBL/GenBank/DDBJ databases">
        <title>Ln-dependent methylotrophs.</title>
        <authorList>
            <person name="Tani A."/>
        </authorList>
    </citation>
    <scope>NUCLEOTIDE SEQUENCE [LARGE SCALE GENOMIC DNA]</scope>
    <source>
        <strain evidence="3 5">SM89A</strain>
    </source>
</reference>
<gene>
    <name evidence="2" type="ORF">C5689_02880</name>
    <name evidence="3" type="ORF">FM996_08295</name>
</gene>
<accession>A0A2U1SVB3</accession>
<proteinExistence type="predicted"/>
<evidence type="ECO:0000313" key="5">
    <source>
        <dbReference type="Proteomes" id="UP000316781"/>
    </source>
</evidence>
<keyword evidence="4" id="KW-1185">Reference proteome</keyword>
<evidence type="ECO:0000313" key="2">
    <source>
        <dbReference type="EMBL" id="PWB95548.1"/>
    </source>
</evidence>
<feature type="domain" description="PhnB-like" evidence="1">
    <location>
        <begin position="3"/>
        <end position="133"/>
    </location>
</feature>
<dbReference type="EMBL" id="PUIV01000002">
    <property type="protein sequence ID" value="PWB95548.1"/>
    <property type="molecule type" value="Genomic_DNA"/>
</dbReference>
<dbReference type="Gene3D" id="3.10.180.10">
    <property type="entry name" value="2,3-Dihydroxybiphenyl 1,2-Dioxygenase, domain 1"/>
    <property type="match status" value="1"/>
</dbReference>
<reference evidence="2" key="2">
    <citation type="submission" date="2018-02" db="EMBL/GenBank/DDBJ databases">
        <authorList>
            <person name="Cohen D.B."/>
            <person name="Kent A.D."/>
        </authorList>
    </citation>
    <scope>NUCLEOTIDE SEQUENCE</scope>
    <source>
        <strain evidence="2">DSM 17706</strain>
    </source>
</reference>
<comment type="caution">
    <text evidence="2">The sequence shown here is derived from an EMBL/GenBank/DDBJ whole genome shotgun (WGS) entry which is preliminary data.</text>
</comment>
<evidence type="ECO:0000313" key="4">
    <source>
        <dbReference type="Proteomes" id="UP000245137"/>
    </source>
</evidence>
<dbReference type="SUPFAM" id="SSF54593">
    <property type="entry name" value="Glyoxalase/Bleomycin resistance protein/Dihydroxybiphenyl dioxygenase"/>
    <property type="match status" value="1"/>
</dbReference>
<evidence type="ECO:0000259" key="1">
    <source>
        <dbReference type="Pfam" id="PF06983"/>
    </source>
</evidence>
<reference evidence="2 4" key="1">
    <citation type="journal article" date="2018" name="Appl. Microbiol. Biotechnol.">
        <title>Co-cultivation of the strictly anaerobic methanogen Methanosarcina barkeri with aerobic methanotrophs in an oxygen-limited membrane bioreactor.</title>
        <authorList>
            <person name="In 't Zandt M.H."/>
            <person name="van den Bosch T.J.M."/>
            <person name="Rijkers R."/>
            <person name="van Kessel M.A.H.J."/>
            <person name="Jetten M.S.M."/>
            <person name="Welte C.U."/>
        </authorList>
    </citation>
    <scope>NUCLEOTIDE SEQUENCE [LARGE SCALE GENOMIC DNA]</scope>
    <source>
        <strain evidence="2 4">DSM 17706</strain>
    </source>
</reference>
<name>A0A2U1SVB3_METSR</name>
<dbReference type="RefSeq" id="WP_108915833.1">
    <property type="nucleotide sequence ID" value="NZ_PUIV01000002.1"/>
</dbReference>
<dbReference type="InterPro" id="IPR028973">
    <property type="entry name" value="PhnB-like"/>
</dbReference>
<organism evidence="2 4">
    <name type="scientific">Methylosinus sporium</name>
    <dbReference type="NCBI Taxonomy" id="428"/>
    <lineage>
        <taxon>Bacteria</taxon>
        <taxon>Pseudomonadati</taxon>
        <taxon>Pseudomonadota</taxon>
        <taxon>Alphaproteobacteria</taxon>
        <taxon>Hyphomicrobiales</taxon>
        <taxon>Methylocystaceae</taxon>
        <taxon>Methylosinus</taxon>
    </lineage>
</organism>